<dbReference type="InterPro" id="IPR001873">
    <property type="entry name" value="ENaC"/>
</dbReference>
<reference evidence="14 15" key="1">
    <citation type="submission" date="2023-11" db="EMBL/GenBank/DDBJ databases">
        <authorList>
            <person name="Hedman E."/>
            <person name="Englund M."/>
            <person name="Stromberg M."/>
            <person name="Nyberg Akerstrom W."/>
            <person name="Nylinder S."/>
            <person name="Jareborg N."/>
            <person name="Kallberg Y."/>
            <person name="Kronander E."/>
        </authorList>
    </citation>
    <scope>NUCLEOTIDE SEQUENCE [LARGE SCALE GENOMIC DNA]</scope>
</reference>
<keyword evidence="5 12" id="KW-0812">Transmembrane</keyword>
<sequence>MVKKKRLKRAQRRLLTTCKRSELIKYLQNEIQSSSIHGLPYIVDHKINWIERIFWIVSFVCSLIIIYTLISSQFARFINSPTVMSVEMDYLEWNISYPALTLCPLIKANFTSFNKLVDNLYNETGMYLEKYVWAVSIAAEYNLDALALTDPNNTNPINPADYAKTAAQLFKQFDKQALTSNFNYSISIQSAMTEMGMCHVINSNVAVFDDPKKWNNEIVTYIKKNVELSVFDADFYTEIINDDALSYVFIHSPDETILSTSPSYTVDKDGFITYGFQIWSTKVSKELRATSIHVRKCRFLDEPISTRYPVYSYNNCLLECRIQLILKLCGCVPHFYKRTGHERTCKISELKCFLQYRREIMGLSVSNDTQNKFTTKGKLPKSSKDCKCLSNCETDIYRKDSEDLMPDSSANRLRIIISFPKIRIVRDIIFSFSDIFLRCGGVINTCIGSSVISLMELIMVFIRIPIFFFTKIFFDLINEIRFN</sequence>
<feature type="transmembrane region" description="Helical" evidence="13">
    <location>
        <begin position="53"/>
        <end position="70"/>
    </location>
</feature>
<evidence type="ECO:0000256" key="1">
    <source>
        <dbReference type="ARBA" id="ARBA00004141"/>
    </source>
</evidence>
<evidence type="ECO:0000256" key="8">
    <source>
        <dbReference type="ARBA" id="ARBA00023065"/>
    </source>
</evidence>
<evidence type="ECO:0000313" key="15">
    <source>
        <dbReference type="Proteomes" id="UP001314205"/>
    </source>
</evidence>
<dbReference type="Gene3D" id="1.10.287.820">
    <property type="entry name" value="Acid-sensing ion channel domain"/>
    <property type="match status" value="1"/>
</dbReference>
<evidence type="ECO:0000256" key="12">
    <source>
        <dbReference type="RuleBase" id="RU000679"/>
    </source>
</evidence>
<protein>
    <submittedName>
        <fullName evidence="14">Uncharacterized protein</fullName>
    </submittedName>
</protein>
<keyword evidence="3 12" id="KW-0813">Transport</keyword>
<evidence type="ECO:0000256" key="7">
    <source>
        <dbReference type="ARBA" id="ARBA00023053"/>
    </source>
</evidence>
<keyword evidence="10 12" id="KW-0739">Sodium transport</keyword>
<feature type="transmembrane region" description="Helical" evidence="13">
    <location>
        <begin position="451"/>
        <end position="474"/>
    </location>
</feature>
<keyword evidence="6 13" id="KW-1133">Transmembrane helix</keyword>
<evidence type="ECO:0000256" key="9">
    <source>
        <dbReference type="ARBA" id="ARBA00023136"/>
    </source>
</evidence>
<keyword evidence="4 12" id="KW-0894">Sodium channel</keyword>
<dbReference type="PANTHER" id="PTHR11690">
    <property type="entry name" value="AMILORIDE-SENSITIVE SODIUM CHANNEL-RELATED"/>
    <property type="match status" value="1"/>
</dbReference>
<evidence type="ECO:0000256" key="2">
    <source>
        <dbReference type="ARBA" id="ARBA00007193"/>
    </source>
</evidence>
<evidence type="ECO:0000313" key="14">
    <source>
        <dbReference type="EMBL" id="CAK1581081.1"/>
    </source>
</evidence>
<keyword evidence="7" id="KW-0915">Sodium</keyword>
<proteinExistence type="inferred from homology"/>
<keyword evidence="11 12" id="KW-0407">Ion channel</keyword>
<keyword evidence="8 12" id="KW-0406">Ion transport</keyword>
<dbReference type="EMBL" id="CAVLGL010000024">
    <property type="protein sequence ID" value="CAK1581081.1"/>
    <property type="molecule type" value="Genomic_DNA"/>
</dbReference>
<evidence type="ECO:0000256" key="13">
    <source>
        <dbReference type="SAM" id="Phobius"/>
    </source>
</evidence>
<evidence type="ECO:0000256" key="6">
    <source>
        <dbReference type="ARBA" id="ARBA00022989"/>
    </source>
</evidence>
<dbReference type="PANTHER" id="PTHR11690:SF240">
    <property type="entry name" value="PICKPOCKET 25-RELATED"/>
    <property type="match status" value="1"/>
</dbReference>
<accession>A0AAV1KDB8</accession>
<dbReference type="AlphaFoldDB" id="A0AAV1KDB8"/>
<dbReference type="Pfam" id="PF00858">
    <property type="entry name" value="ASC"/>
    <property type="match status" value="1"/>
</dbReference>
<comment type="subcellular location">
    <subcellularLocation>
        <location evidence="1">Membrane</location>
        <topology evidence="1">Multi-pass membrane protein</topology>
    </subcellularLocation>
</comment>
<gene>
    <name evidence="14" type="ORF">PARMNEM_LOCUS2793</name>
</gene>
<evidence type="ECO:0000256" key="10">
    <source>
        <dbReference type="ARBA" id="ARBA00023201"/>
    </source>
</evidence>
<comment type="caution">
    <text evidence="14">The sequence shown here is derived from an EMBL/GenBank/DDBJ whole genome shotgun (WGS) entry which is preliminary data.</text>
</comment>
<dbReference type="GO" id="GO:0015280">
    <property type="term" value="F:ligand-gated sodium channel activity"/>
    <property type="evidence" value="ECO:0007669"/>
    <property type="project" value="TreeGrafter"/>
</dbReference>
<keyword evidence="9 13" id="KW-0472">Membrane</keyword>
<evidence type="ECO:0000256" key="5">
    <source>
        <dbReference type="ARBA" id="ARBA00022692"/>
    </source>
</evidence>
<evidence type="ECO:0000256" key="3">
    <source>
        <dbReference type="ARBA" id="ARBA00022448"/>
    </source>
</evidence>
<name>A0AAV1KDB8_9NEOP</name>
<keyword evidence="15" id="KW-1185">Reference proteome</keyword>
<comment type="similarity">
    <text evidence="2 12">Belongs to the amiloride-sensitive sodium channel (TC 1.A.6) family.</text>
</comment>
<dbReference type="Proteomes" id="UP001314205">
    <property type="component" value="Unassembled WGS sequence"/>
</dbReference>
<organism evidence="14 15">
    <name type="scientific">Parnassius mnemosyne</name>
    <name type="common">clouded apollo</name>
    <dbReference type="NCBI Taxonomy" id="213953"/>
    <lineage>
        <taxon>Eukaryota</taxon>
        <taxon>Metazoa</taxon>
        <taxon>Ecdysozoa</taxon>
        <taxon>Arthropoda</taxon>
        <taxon>Hexapoda</taxon>
        <taxon>Insecta</taxon>
        <taxon>Pterygota</taxon>
        <taxon>Neoptera</taxon>
        <taxon>Endopterygota</taxon>
        <taxon>Lepidoptera</taxon>
        <taxon>Glossata</taxon>
        <taxon>Ditrysia</taxon>
        <taxon>Papilionoidea</taxon>
        <taxon>Papilionidae</taxon>
        <taxon>Parnassiinae</taxon>
        <taxon>Parnassini</taxon>
        <taxon>Parnassius</taxon>
        <taxon>Driopa</taxon>
    </lineage>
</organism>
<dbReference type="GO" id="GO:0005886">
    <property type="term" value="C:plasma membrane"/>
    <property type="evidence" value="ECO:0007669"/>
    <property type="project" value="TreeGrafter"/>
</dbReference>
<evidence type="ECO:0000256" key="4">
    <source>
        <dbReference type="ARBA" id="ARBA00022461"/>
    </source>
</evidence>
<evidence type="ECO:0000256" key="11">
    <source>
        <dbReference type="ARBA" id="ARBA00023303"/>
    </source>
</evidence>